<comment type="similarity">
    <text evidence="2 7">Belongs to the FlgH family.</text>
</comment>
<accession>A0A5C5GIB6</accession>
<evidence type="ECO:0000256" key="1">
    <source>
        <dbReference type="ARBA" id="ARBA00002591"/>
    </source>
</evidence>
<sequence>MSLSNVLSARVGLVLCLALAGCDQLSRVGRAPDISPARATSEHNAMMTYGLPLVEVTAPVTPPLDSASLWTGDRGSLLGDRRAVQRGDILTVVIEIDDSAEISNSTSRSRSGAESLALPQLLGIPQRLAPELPEGASFENAVSVTSSSSADGDGSVRRNERLELRVAATILDVMPNGVLSISGSQEVRVNNELRELLVSGFVRPEDITRQNEITYDKIASARISYGGRGDISDVQQPRYGQQAVDAMLPF</sequence>
<evidence type="ECO:0000256" key="4">
    <source>
        <dbReference type="ARBA" id="ARBA00023136"/>
    </source>
</evidence>
<dbReference type="InterPro" id="IPR000527">
    <property type="entry name" value="Flag_Lring"/>
</dbReference>
<keyword evidence="9" id="KW-1185">Reference proteome</keyword>
<dbReference type="Pfam" id="PF02107">
    <property type="entry name" value="FlgH"/>
    <property type="match status" value="1"/>
</dbReference>
<keyword evidence="4 7" id="KW-0472">Membrane</keyword>
<dbReference type="RefSeq" id="WP_140194691.1">
    <property type="nucleotide sequence ID" value="NZ_CP065915.1"/>
</dbReference>
<protein>
    <recommendedName>
        <fullName evidence="7">Flagellar L-ring protein</fullName>
    </recommendedName>
    <alternativeName>
        <fullName evidence="7">Basal body L-ring protein</fullName>
    </alternativeName>
</protein>
<dbReference type="NCBIfam" id="NF001305">
    <property type="entry name" value="PRK00249.1-5"/>
    <property type="match status" value="1"/>
</dbReference>
<dbReference type="PANTHER" id="PTHR34933:SF1">
    <property type="entry name" value="FLAGELLAR L-RING PROTEIN"/>
    <property type="match status" value="1"/>
</dbReference>
<comment type="subcellular location">
    <subcellularLocation>
        <location evidence="7">Cell outer membrane</location>
    </subcellularLocation>
    <subcellularLocation>
        <location evidence="7">Bacterial flagellum basal body</location>
    </subcellularLocation>
</comment>
<keyword evidence="8" id="KW-0969">Cilium</keyword>
<dbReference type="PANTHER" id="PTHR34933">
    <property type="entry name" value="FLAGELLAR L-RING PROTEIN"/>
    <property type="match status" value="1"/>
</dbReference>
<dbReference type="HAMAP" id="MF_00415">
    <property type="entry name" value="FlgH"/>
    <property type="match status" value="1"/>
</dbReference>
<dbReference type="EMBL" id="VFFF01000001">
    <property type="protein sequence ID" value="TNY33877.1"/>
    <property type="molecule type" value="Genomic_DNA"/>
</dbReference>
<evidence type="ECO:0000256" key="3">
    <source>
        <dbReference type="ARBA" id="ARBA00022729"/>
    </source>
</evidence>
<dbReference type="GO" id="GO:0009427">
    <property type="term" value="C:bacterial-type flagellum basal body, distal rod, L ring"/>
    <property type="evidence" value="ECO:0007669"/>
    <property type="project" value="InterPro"/>
</dbReference>
<evidence type="ECO:0000256" key="7">
    <source>
        <dbReference type="HAMAP-Rule" id="MF_00415"/>
    </source>
</evidence>
<keyword evidence="8" id="KW-0966">Cell projection</keyword>
<name>A0A5C5GIB6_9RHOB</name>
<comment type="subunit">
    <text evidence="7">The basal body constitutes a major portion of the flagellar organelle and consists of four rings (L,P,S, and M) mounted on a central rod.</text>
</comment>
<gene>
    <name evidence="7" type="primary">flgH</name>
    <name evidence="8" type="ORF">FHY64_11615</name>
</gene>
<keyword evidence="6 7" id="KW-0998">Cell outer membrane</keyword>
<dbReference type="OrthoDB" id="9789227at2"/>
<evidence type="ECO:0000256" key="2">
    <source>
        <dbReference type="ARBA" id="ARBA00006929"/>
    </source>
</evidence>
<dbReference type="PRINTS" id="PR01008">
    <property type="entry name" value="FLGLRINGFLGH"/>
</dbReference>
<dbReference type="Proteomes" id="UP000314011">
    <property type="component" value="Unassembled WGS sequence"/>
</dbReference>
<evidence type="ECO:0000313" key="8">
    <source>
        <dbReference type="EMBL" id="TNY33877.1"/>
    </source>
</evidence>
<comment type="caution">
    <text evidence="8">The sequence shown here is derived from an EMBL/GenBank/DDBJ whole genome shotgun (WGS) entry which is preliminary data.</text>
</comment>
<reference evidence="8 9" key="1">
    <citation type="submission" date="2019-06" db="EMBL/GenBank/DDBJ databases">
        <title>Genome of new Rhodobacteraceae sp. SM1903.</title>
        <authorList>
            <person name="Ren X."/>
        </authorList>
    </citation>
    <scope>NUCLEOTIDE SEQUENCE [LARGE SCALE GENOMIC DNA]</scope>
    <source>
        <strain evidence="8 9">SM1903</strain>
    </source>
</reference>
<dbReference type="GO" id="GO:0009279">
    <property type="term" value="C:cell outer membrane"/>
    <property type="evidence" value="ECO:0007669"/>
    <property type="project" value="UniProtKB-SubCell"/>
</dbReference>
<evidence type="ECO:0000313" key="9">
    <source>
        <dbReference type="Proteomes" id="UP000314011"/>
    </source>
</evidence>
<dbReference type="AlphaFoldDB" id="A0A5C5GIB6"/>
<keyword evidence="3" id="KW-0732">Signal</keyword>
<comment type="function">
    <text evidence="1 7">Assembles around the rod to form the L-ring and probably protects the motor/basal body from shearing forces during rotation.</text>
</comment>
<dbReference type="GO" id="GO:0003774">
    <property type="term" value="F:cytoskeletal motor activity"/>
    <property type="evidence" value="ECO:0007669"/>
    <property type="project" value="InterPro"/>
</dbReference>
<keyword evidence="8" id="KW-0282">Flagellum</keyword>
<evidence type="ECO:0000256" key="6">
    <source>
        <dbReference type="ARBA" id="ARBA00023237"/>
    </source>
</evidence>
<organism evidence="8 9">
    <name type="scientific">Pelagovum pacificum</name>
    <dbReference type="NCBI Taxonomy" id="2588711"/>
    <lineage>
        <taxon>Bacteria</taxon>
        <taxon>Pseudomonadati</taxon>
        <taxon>Pseudomonadota</taxon>
        <taxon>Alphaproteobacteria</taxon>
        <taxon>Rhodobacterales</taxon>
        <taxon>Paracoccaceae</taxon>
        <taxon>Pelagovum</taxon>
    </lineage>
</organism>
<proteinExistence type="inferred from homology"/>
<dbReference type="GO" id="GO:0071973">
    <property type="term" value="P:bacterial-type flagellum-dependent cell motility"/>
    <property type="evidence" value="ECO:0007669"/>
    <property type="project" value="InterPro"/>
</dbReference>
<evidence type="ECO:0000256" key="5">
    <source>
        <dbReference type="ARBA" id="ARBA00023143"/>
    </source>
</evidence>
<keyword evidence="5 7" id="KW-0975">Bacterial flagellum</keyword>